<reference evidence="2 3" key="1">
    <citation type="submission" date="2014-04" db="EMBL/GenBank/DDBJ databases">
        <authorList>
            <consortium name="DOE Joint Genome Institute"/>
            <person name="Kuo A."/>
            <person name="Tarkka M."/>
            <person name="Buscot F."/>
            <person name="Kohler A."/>
            <person name="Nagy L.G."/>
            <person name="Floudas D."/>
            <person name="Copeland A."/>
            <person name="Barry K.W."/>
            <person name="Cichocki N."/>
            <person name="Veneault-Fourrey C."/>
            <person name="LaButti K."/>
            <person name="Lindquist E.A."/>
            <person name="Lipzen A."/>
            <person name="Lundell T."/>
            <person name="Morin E."/>
            <person name="Murat C."/>
            <person name="Sun H."/>
            <person name="Tunlid A."/>
            <person name="Henrissat B."/>
            <person name="Grigoriev I.V."/>
            <person name="Hibbett D.S."/>
            <person name="Martin F."/>
            <person name="Nordberg H.P."/>
            <person name="Cantor M.N."/>
            <person name="Hua S.X."/>
        </authorList>
    </citation>
    <scope>NUCLEOTIDE SEQUENCE [LARGE SCALE GENOMIC DNA]</scope>
    <source>
        <strain evidence="2 3">F 1598</strain>
    </source>
</reference>
<feature type="compositionally biased region" description="Basic and acidic residues" evidence="1">
    <location>
        <begin position="109"/>
        <end position="119"/>
    </location>
</feature>
<evidence type="ECO:0000256" key="1">
    <source>
        <dbReference type="SAM" id="MobiDB-lite"/>
    </source>
</evidence>
<proteinExistence type="predicted"/>
<dbReference type="EMBL" id="KN832970">
    <property type="protein sequence ID" value="KIM92028.1"/>
    <property type="molecule type" value="Genomic_DNA"/>
</dbReference>
<feature type="compositionally biased region" description="Basic and acidic residues" evidence="1">
    <location>
        <begin position="260"/>
        <end position="270"/>
    </location>
</feature>
<feature type="region of interest" description="Disordered" evidence="1">
    <location>
        <begin position="43"/>
        <end position="147"/>
    </location>
</feature>
<dbReference type="HOGENOM" id="CLU_837058_0_0_1"/>
<name>A0A0C3BZQ7_PILCF</name>
<sequence length="332" mass="35452">MKDDCPVDCTNRSKFVVDILGLQQLTGQERVNRSRKLFPTRWVPELGPEGLGTDVIPSGPRSKKRKAEAPPTEQPINSGATPAASPRKRVRVISFAEPPRKSGRMAKTKVPEAHTREDGDAAIPPRNNTKASKLRSALKKTNTPVENAVTAKAKTQLMATAIAPSPPDGPARSKRGLSKKKADAALPSSSFTIPPKPSSLTLVTPNLQCRSGSSKSGSPESSTAVSPVSGDSRGSCTSSGTAVESPEVELNKVNGKRKRVDGPEDIDSKVGETLTESQVETIVMPRRTTRTRPTKLTAKAAAAISNTQPVEAKCLNRKRRKMADSPQKKGKV</sequence>
<evidence type="ECO:0000313" key="2">
    <source>
        <dbReference type="EMBL" id="KIM92028.1"/>
    </source>
</evidence>
<feature type="compositionally biased region" description="Polar residues" evidence="1">
    <location>
        <begin position="232"/>
        <end position="242"/>
    </location>
</feature>
<evidence type="ECO:0000313" key="3">
    <source>
        <dbReference type="Proteomes" id="UP000054166"/>
    </source>
</evidence>
<organism evidence="2 3">
    <name type="scientific">Piloderma croceum (strain F 1598)</name>
    <dbReference type="NCBI Taxonomy" id="765440"/>
    <lineage>
        <taxon>Eukaryota</taxon>
        <taxon>Fungi</taxon>
        <taxon>Dikarya</taxon>
        <taxon>Basidiomycota</taxon>
        <taxon>Agaricomycotina</taxon>
        <taxon>Agaricomycetes</taxon>
        <taxon>Agaricomycetidae</taxon>
        <taxon>Atheliales</taxon>
        <taxon>Atheliaceae</taxon>
        <taxon>Piloderma</taxon>
    </lineage>
</organism>
<feature type="compositionally biased region" description="Low complexity" evidence="1">
    <location>
        <begin position="211"/>
        <end position="222"/>
    </location>
</feature>
<reference evidence="3" key="2">
    <citation type="submission" date="2015-01" db="EMBL/GenBank/DDBJ databases">
        <title>Evolutionary Origins and Diversification of the Mycorrhizal Mutualists.</title>
        <authorList>
            <consortium name="DOE Joint Genome Institute"/>
            <consortium name="Mycorrhizal Genomics Consortium"/>
            <person name="Kohler A."/>
            <person name="Kuo A."/>
            <person name="Nagy L.G."/>
            <person name="Floudas D."/>
            <person name="Copeland A."/>
            <person name="Barry K.W."/>
            <person name="Cichocki N."/>
            <person name="Veneault-Fourrey C."/>
            <person name="LaButti K."/>
            <person name="Lindquist E.A."/>
            <person name="Lipzen A."/>
            <person name="Lundell T."/>
            <person name="Morin E."/>
            <person name="Murat C."/>
            <person name="Riley R."/>
            <person name="Ohm R."/>
            <person name="Sun H."/>
            <person name="Tunlid A."/>
            <person name="Henrissat B."/>
            <person name="Grigoriev I.V."/>
            <person name="Hibbett D.S."/>
            <person name="Martin F."/>
        </authorList>
    </citation>
    <scope>NUCLEOTIDE SEQUENCE [LARGE SCALE GENOMIC DNA]</scope>
    <source>
        <strain evidence="3">F 1598</strain>
    </source>
</reference>
<accession>A0A0C3BZQ7</accession>
<dbReference type="InParanoid" id="A0A0C3BZQ7"/>
<dbReference type="AlphaFoldDB" id="A0A0C3BZQ7"/>
<dbReference type="Proteomes" id="UP000054166">
    <property type="component" value="Unassembled WGS sequence"/>
</dbReference>
<keyword evidence="3" id="KW-1185">Reference proteome</keyword>
<protein>
    <submittedName>
        <fullName evidence="2">Uncharacterized protein</fullName>
    </submittedName>
</protein>
<feature type="region of interest" description="Disordered" evidence="1">
    <location>
        <begin position="159"/>
        <end position="273"/>
    </location>
</feature>
<gene>
    <name evidence="2" type="ORF">PILCRDRAFT_109062</name>
</gene>
<feature type="compositionally biased region" description="Polar residues" evidence="1">
    <location>
        <begin position="187"/>
        <end position="210"/>
    </location>
</feature>